<proteinExistence type="inferred from homology"/>
<evidence type="ECO:0000256" key="1">
    <source>
        <dbReference type="ARBA" id="ARBA00009437"/>
    </source>
</evidence>
<evidence type="ECO:0000313" key="7">
    <source>
        <dbReference type="Proteomes" id="UP000542674"/>
    </source>
</evidence>
<evidence type="ECO:0000256" key="4">
    <source>
        <dbReference type="ARBA" id="ARBA00023163"/>
    </source>
</evidence>
<accession>A0A7W7T8T5</accession>
<evidence type="ECO:0000259" key="5">
    <source>
        <dbReference type="PROSITE" id="PS50931"/>
    </source>
</evidence>
<dbReference type="InterPro" id="IPR036390">
    <property type="entry name" value="WH_DNA-bd_sf"/>
</dbReference>
<dbReference type="PRINTS" id="PR00039">
    <property type="entry name" value="HTHLYSR"/>
</dbReference>
<evidence type="ECO:0000256" key="2">
    <source>
        <dbReference type="ARBA" id="ARBA00023015"/>
    </source>
</evidence>
<dbReference type="Pfam" id="PF00126">
    <property type="entry name" value="HTH_1"/>
    <property type="match status" value="1"/>
</dbReference>
<keyword evidence="2" id="KW-0805">Transcription regulation</keyword>
<dbReference type="SUPFAM" id="SSF53850">
    <property type="entry name" value="Periplasmic binding protein-like II"/>
    <property type="match status" value="1"/>
</dbReference>
<gene>
    <name evidence="6" type="ORF">F4559_006038</name>
</gene>
<dbReference type="PANTHER" id="PTHR30346:SF30">
    <property type="entry name" value="SMALL NEUTRAL PROTEASE REGULATORY PROTEIN"/>
    <property type="match status" value="1"/>
</dbReference>
<dbReference type="GO" id="GO:0032993">
    <property type="term" value="C:protein-DNA complex"/>
    <property type="evidence" value="ECO:0007669"/>
    <property type="project" value="TreeGrafter"/>
</dbReference>
<dbReference type="InterPro" id="IPR000847">
    <property type="entry name" value="LysR_HTH_N"/>
</dbReference>
<evidence type="ECO:0000256" key="3">
    <source>
        <dbReference type="ARBA" id="ARBA00023125"/>
    </source>
</evidence>
<dbReference type="Gene3D" id="3.40.190.290">
    <property type="match status" value="1"/>
</dbReference>
<protein>
    <submittedName>
        <fullName evidence="6">DNA-binding transcriptional LysR family regulator</fullName>
    </submittedName>
</protein>
<comment type="similarity">
    <text evidence="1">Belongs to the LysR transcriptional regulatory family.</text>
</comment>
<evidence type="ECO:0000313" key="6">
    <source>
        <dbReference type="EMBL" id="MBB4968679.1"/>
    </source>
</evidence>
<dbReference type="PANTHER" id="PTHR30346">
    <property type="entry name" value="TRANSCRIPTIONAL DUAL REGULATOR HCAR-RELATED"/>
    <property type="match status" value="1"/>
</dbReference>
<dbReference type="Gene3D" id="1.10.10.10">
    <property type="entry name" value="Winged helix-like DNA-binding domain superfamily/Winged helix DNA-binding domain"/>
    <property type="match status" value="1"/>
</dbReference>
<dbReference type="InterPro" id="IPR005119">
    <property type="entry name" value="LysR_subst-bd"/>
</dbReference>
<dbReference type="SUPFAM" id="SSF46785">
    <property type="entry name" value="Winged helix' DNA-binding domain"/>
    <property type="match status" value="1"/>
</dbReference>
<name>A0A7W7T8T5_9PSEU</name>
<organism evidence="6 7">
    <name type="scientific">Saccharothrix violaceirubra</name>
    <dbReference type="NCBI Taxonomy" id="413306"/>
    <lineage>
        <taxon>Bacteria</taxon>
        <taxon>Bacillati</taxon>
        <taxon>Actinomycetota</taxon>
        <taxon>Actinomycetes</taxon>
        <taxon>Pseudonocardiales</taxon>
        <taxon>Pseudonocardiaceae</taxon>
        <taxon>Saccharothrix</taxon>
    </lineage>
</organism>
<dbReference type="EMBL" id="JACHJS010000001">
    <property type="protein sequence ID" value="MBB4968679.1"/>
    <property type="molecule type" value="Genomic_DNA"/>
</dbReference>
<dbReference type="Pfam" id="PF03466">
    <property type="entry name" value="LysR_substrate"/>
    <property type="match status" value="1"/>
</dbReference>
<dbReference type="PROSITE" id="PS50931">
    <property type="entry name" value="HTH_LYSR"/>
    <property type="match status" value="1"/>
</dbReference>
<reference evidence="6 7" key="1">
    <citation type="submission" date="2020-08" db="EMBL/GenBank/DDBJ databases">
        <title>Sequencing the genomes of 1000 actinobacteria strains.</title>
        <authorList>
            <person name="Klenk H.-P."/>
        </authorList>
    </citation>
    <scope>NUCLEOTIDE SEQUENCE [LARGE SCALE GENOMIC DNA]</scope>
    <source>
        <strain evidence="6 7">DSM 45084</strain>
    </source>
</reference>
<feature type="domain" description="HTH lysR-type" evidence="5">
    <location>
        <begin position="4"/>
        <end position="61"/>
    </location>
</feature>
<comment type="caution">
    <text evidence="6">The sequence shown here is derived from an EMBL/GenBank/DDBJ whole genome shotgun (WGS) entry which is preliminary data.</text>
</comment>
<sequence>MPELELRHLRAVCAIAEEGSLTKAATRLGLTQPAMSAQLRTVERIVGGQLFDRTPGGSVPTDLGKQVVGTARLVLDEVGQLVSLAKSRSTNDGTPGPLVVGGVPTLFFGHFVEELRRTIPCSEVRTEILPGGSALLELLVSGQIQLGIVDRFEGMERRELRGLEVRRLVSEPQFVALPDWDPLAAEDEVDLSALADRDWVSPPDESVGNRLQIFSVCADAGFTPRFAHHVNEASTARSLVANGAISFALPQSRSGDGIVIKPLRGAPLMVDLLLATRREGPAAGRAHDVFACAAKAYKAVLPRNPAYEAWWDKHPEAHPELDAALLMAEASAPKN</sequence>
<keyword evidence="7" id="KW-1185">Reference proteome</keyword>
<keyword evidence="3 6" id="KW-0238">DNA-binding</keyword>
<keyword evidence="4" id="KW-0804">Transcription</keyword>
<dbReference type="GO" id="GO:0003700">
    <property type="term" value="F:DNA-binding transcription factor activity"/>
    <property type="evidence" value="ECO:0007669"/>
    <property type="project" value="InterPro"/>
</dbReference>
<dbReference type="AlphaFoldDB" id="A0A7W7T8T5"/>
<dbReference type="Proteomes" id="UP000542674">
    <property type="component" value="Unassembled WGS sequence"/>
</dbReference>
<dbReference type="CDD" id="cd08414">
    <property type="entry name" value="PBP2_LTTR_aromatics_like"/>
    <property type="match status" value="1"/>
</dbReference>
<dbReference type="InterPro" id="IPR036388">
    <property type="entry name" value="WH-like_DNA-bd_sf"/>
</dbReference>
<dbReference type="GO" id="GO:0003677">
    <property type="term" value="F:DNA binding"/>
    <property type="evidence" value="ECO:0007669"/>
    <property type="project" value="UniProtKB-KW"/>
</dbReference>
<dbReference type="RefSeq" id="WP_184674421.1">
    <property type="nucleotide sequence ID" value="NZ_BAABAI010000006.1"/>
</dbReference>